<organism evidence="1 2">
    <name type="scientific">Novosphingobium mangrovi</name>
    <name type="common">ex Hu et al. 2023</name>
    <dbReference type="NCBI Taxonomy" id="2930094"/>
    <lineage>
        <taxon>Bacteria</taxon>
        <taxon>Pseudomonadati</taxon>
        <taxon>Pseudomonadota</taxon>
        <taxon>Alphaproteobacteria</taxon>
        <taxon>Sphingomonadales</taxon>
        <taxon>Sphingomonadaceae</taxon>
        <taxon>Novosphingobium</taxon>
    </lineage>
</organism>
<comment type="caution">
    <text evidence="1">The sequence shown here is derived from an EMBL/GenBank/DDBJ whole genome shotgun (WGS) entry which is preliminary data.</text>
</comment>
<dbReference type="EMBL" id="JALHAT010000043">
    <property type="protein sequence ID" value="MCJ1962514.1"/>
    <property type="molecule type" value="Genomic_DNA"/>
</dbReference>
<keyword evidence="2" id="KW-1185">Reference proteome</keyword>
<reference evidence="1" key="1">
    <citation type="submission" date="2022-03" db="EMBL/GenBank/DDBJ databases">
        <title>Identification of a novel bacterium isolated from mangrove sediments.</title>
        <authorList>
            <person name="Pan X."/>
        </authorList>
    </citation>
    <scope>NUCLEOTIDE SEQUENCE</scope>
    <source>
        <strain evidence="1">B2637</strain>
    </source>
</reference>
<proteinExistence type="predicted"/>
<protein>
    <recommendedName>
        <fullName evidence="3">Sulfatase-modifying factor protein</fullName>
    </recommendedName>
</protein>
<sequence>MMDIPWDQPATLIDLDGKTPVIGSFLECVMHFSLFKPFAKEQARILLTRPVFKPGRKTRAWILNPDEIELIVERLNRERAEGKDLPPHPGG</sequence>
<accession>A0ABT0AH39</accession>
<dbReference type="RefSeq" id="WP_148629185.1">
    <property type="nucleotide sequence ID" value="NZ_JALHAT010000043.1"/>
</dbReference>
<gene>
    <name evidence="1" type="ORF">MTR65_17610</name>
</gene>
<evidence type="ECO:0008006" key="3">
    <source>
        <dbReference type="Google" id="ProtNLM"/>
    </source>
</evidence>
<evidence type="ECO:0000313" key="2">
    <source>
        <dbReference type="Proteomes" id="UP001162802"/>
    </source>
</evidence>
<dbReference type="Proteomes" id="UP001162802">
    <property type="component" value="Unassembled WGS sequence"/>
</dbReference>
<name>A0ABT0AH39_9SPHN</name>
<evidence type="ECO:0000313" key="1">
    <source>
        <dbReference type="EMBL" id="MCJ1962514.1"/>
    </source>
</evidence>